<comment type="caution">
    <text evidence="2">The sequence shown here is derived from an EMBL/GenBank/DDBJ whole genome shotgun (WGS) entry which is preliminary data.</text>
</comment>
<accession>A0AAV6NA46</accession>
<feature type="non-terminal residue" evidence="2">
    <location>
        <position position="1"/>
    </location>
</feature>
<dbReference type="EMBL" id="JAGKQH010000007">
    <property type="protein sequence ID" value="KAG6595167.1"/>
    <property type="molecule type" value="Genomic_DNA"/>
</dbReference>
<keyword evidence="1" id="KW-0472">Membrane</keyword>
<dbReference type="Proteomes" id="UP000685013">
    <property type="component" value="Chromosome 7"/>
</dbReference>
<protein>
    <submittedName>
        <fullName evidence="2">Uncharacterized protein</fullName>
    </submittedName>
</protein>
<evidence type="ECO:0000313" key="3">
    <source>
        <dbReference type="Proteomes" id="UP000685013"/>
    </source>
</evidence>
<keyword evidence="1" id="KW-0812">Transmembrane</keyword>
<keyword evidence="1" id="KW-1133">Transmembrane helix</keyword>
<evidence type="ECO:0000313" key="2">
    <source>
        <dbReference type="EMBL" id="KAG6595167.1"/>
    </source>
</evidence>
<keyword evidence="3" id="KW-1185">Reference proteome</keyword>
<evidence type="ECO:0000256" key="1">
    <source>
        <dbReference type="SAM" id="Phobius"/>
    </source>
</evidence>
<reference evidence="2 3" key="1">
    <citation type="journal article" date="2021" name="Hortic Res">
        <title>The domestication of Cucurbita argyrosperma as revealed by the genome of its wild relative.</title>
        <authorList>
            <person name="Barrera-Redondo J."/>
            <person name="Sanchez-de la Vega G."/>
            <person name="Aguirre-Liguori J.A."/>
            <person name="Castellanos-Morales G."/>
            <person name="Gutierrez-Guerrero Y.T."/>
            <person name="Aguirre-Dugua X."/>
            <person name="Aguirre-Planter E."/>
            <person name="Tenaillon M.I."/>
            <person name="Lira-Saade R."/>
            <person name="Eguiarte L.E."/>
        </authorList>
    </citation>
    <scope>NUCLEOTIDE SEQUENCE [LARGE SCALE GENOMIC DNA]</scope>
    <source>
        <strain evidence="2">JBR-2021</strain>
    </source>
</reference>
<organism evidence="2 3">
    <name type="scientific">Cucurbita argyrosperma subsp. sororia</name>
    <dbReference type="NCBI Taxonomy" id="37648"/>
    <lineage>
        <taxon>Eukaryota</taxon>
        <taxon>Viridiplantae</taxon>
        <taxon>Streptophyta</taxon>
        <taxon>Embryophyta</taxon>
        <taxon>Tracheophyta</taxon>
        <taxon>Spermatophyta</taxon>
        <taxon>Magnoliopsida</taxon>
        <taxon>eudicotyledons</taxon>
        <taxon>Gunneridae</taxon>
        <taxon>Pentapetalae</taxon>
        <taxon>rosids</taxon>
        <taxon>fabids</taxon>
        <taxon>Cucurbitales</taxon>
        <taxon>Cucurbitaceae</taxon>
        <taxon>Cucurbiteae</taxon>
        <taxon>Cucurbita</taxon>
    </lineage>
</organism>
<sequence length="86" mass="9564">MGRWLNPLPRGQLGTSACYFVAGFSFFAVGAYLSYVNIGPQQARTKARSDFGAAEKASPRLNSIDFFRSIKIAQARRTQVRALMME</sequence>
<feature type="transmembrane region" description="Helical" evidence="1">
    <location>
        <begin position="20"/>
        <end position="38"/>
    </location>
</feature>
<name>A0AAV6NA46_9ROSI</name>
<proteinExistence type="predicted"/>
<gene>
    <name evidence="2" type="ORF">SDJN03_11720</name>
</gene>
<dbReference type="AlphaFoldDB" id="A0AAV6NA46"/>